<keyword evidence="2" id="KW-0732">Signal</keyword>
<evidence type="ECO:0000256" key="1">
    <source>
        <dbReference type="SAM" id="Phobius"/>
    </source>
</evidence>
<name>A0ABR9XAE1_9RHOB</name>
<dbReference type="NCBIfam" id="TIGR03370">
    <property type="entry name" value="VPLPA-CTERM"/>
    <property type="match status" value="1"/>
</dbReference>
<evidence type="ECO:0000256" key="2">
    <source>
        <dbReference type="SAM" id="SignalP"/>
    </source>
</evidence>
<evidence type="ECO:0000313" key="3">
    <source>
        <dbReference type="EMBL" id="MBE9640456.1"/>
    </source>
</evidence>
<proteinExistence type="predicted"/>
<evidence type="ECO:0000313" key="4">
    <source>
        <dbReference type="Proteomes" id="UP000607796"/>
    </source>
</evidence>
<organism evidence="3 4">
    <name type="scientific">Salipiger mangrovisoli</name>
    <dbReference type="NCBI Taxonomy" id="2865933"/>
    <lineage>
        <taxon>Bacteria</taxon>
        <taxon>Pseudomonadati</taxon>
        <taxon>Pseudomonadota</taxon>
        <taxon>Alphaproteobacteria</taxon>
        <taxon>Rhodobacterales</taxon>
        <taxon>Roseobacteraceae</taxon>
        <taxon>Salipiger</taxon>
    </lineage>
</organism>
<feature type="chain" id="PRO_5045951536" evidence="2">
    <location>
        <begin position="28"/>
        <end position="233"/>
    </location>
</feature>
<feature type="transmembrane region" description="Helical" evidence="1">
    <location>
        <begin position="203"/>
        <end position="222"/>
    </location>
</feature>
<keyword evidence="4" id="KW-1185">Reference proteome</keyword>
<gene>
    <name evidence="3" type="ORF">IQ782_26735</name>
</gene>
<keyword evidence="1" id="KW-1133">Transmembrane helix</keyword>
<comment type="caution">
    <text evidence="3">The sequence shown here is derived from an EMBL/GenBank/DDBJ whole genome shotgun (WGS) entry which is preliminary data.</text>
</comment>
<reference evidence="3 4" key="1">
    <citation type="journal article" date="2021" name="Int. J. Syst. Evol. Microbiol.">
        <title>Salipiger mangrovisoli sp. nov., isolated from mangrove soil and the proposal for the reclassification of Paraphaeobacter pallidus as Salipiger pallidus comb. nov.</title>
        <authorList>
            <person name="Du J."/>
            <person name="Liu Y."/>
            <person name="Pei T."/>
            <person name="Deng M.R."/>
            <person name="Zhu H."/>
        </authorList>
    </citation>
    <scope>NUCLEOTIDE SEQUENCE [LARGE SCALE GENOMIC DNA]</scope>
    <source>
        <strain evidence="3 4">6D45A</strain>
    </source>
</reference>
<feature type="signal peptide" evidence="2">
    <location>
        <begin position="1"/>
        <end position="27"/>
    </location>
</feature>
<dbReference type="RefSeq" id="WP_194137726.1">
    <property type="nucleotide sequence ID" value="NZ_JADFFK010000033.1"/>
</dbReference>
<dbReference type="EMBL" id="JADFFK010000033">
    <property type="protein sequence ID" value="MBE9640456.1"/>
    <property type="molecule type" value="Genomic_DNA"/>
</dbReference>
<protein>
    <submittedName>
        <fullName evidence="3">VPLPA-CTERM sorting domain-containing protein</fullName>
    </submittedName>
</protein>
<dbReference type="Proteomes" id="UP000607796">
    <property type="component" value="Unassembled WGS sequence"/>
</dbReference>
<sequence length="233" mass="23911">MIDNLTRRAALLLASLAMLASVAPASAATVEILAVDNGWYRSDGVHFPSNTNIAEGNIGAFDYNNWFLFDLSNLMGEVVSATLTIFGGNSDYTSPESSTTYSAYDVTTDLGLLPSGLGGVSAYADLGTGVQYGSTVIATPGTEWTPMPEVVLNLAGALPDLNAASGGRFAVGGTSTLQYGTLWGSSYLLPAAKLTLETVVSPVPLPAGGVLLISAFAGAGLLRRRRAGQAAGL</sequence>
<keyword evidence="1" id="KW-0472">Membrane</keyword>
<dbReference type="InterPro" id="IPR022472">
    <property type="entry name" value="VPLPA-CTERM"/>
</dbReference>
<keyword evidence="1" id="KW-0812">Transmembrane</keyword>
<accession>A0ABR9XAE1</accession>